<dbReference type="EMBL" id="PKPP01000035">
    <property type="protein sequence ID" value="PWA99103.1"/>
    <property type="molecule type" value="Genomic_DNA"/>
</dbReference>
<evidence type="ECO:0000256" key="1">
    <source>
        <dbReference type="ARBA" id="ARBA00004141"/>
    </source>
</evidence>
<dbReference type="InterPro" id="IPR023395">
    <property type="entry name" value="MCP_dom_sf"/>
</dbReference>
<reference evidence="5 6" key="1">
    <citation type="journal article" date="2018" name="Mol. Plant">
        <title>The genome of Artemisia annua provides insight into the evolution of Asteraceae family and artemisinin biosynthesis.</title>
        <authorList>
            <person name="Shen Q."/>
            <person name="Zhang L."/>
            <person name="Liao Z."/>
            <person name="Wang S."/>
            <person name="Yan T."/>
            <person name="Shi P."/>
            <person name="Liu M."/>
            <person name="Fu X."/>
            <person name="Pan Q."/>
            <person name="Wang Y."/>
            <person name="Lv Z."/>
            <person name="Lu X."/>
            <person name="Zhang F."/>
            <person name="Jiang W."/>
            <person name="Ma Y."/>
            <person name="Chen M."/>
            <person name="Hao X."/>
            <person name="Li L."/>
            <person name="Tang Y."/>
            <person name="Lv G."/>
            <person name="Zhou Y."/>
            <person name="Sun X."/>
            <person name="Brodelius P.E."/>
            <person name="Rose J.K.C."/>
            <person name="Tang K."/>
        </authorList>
    </citation>
    <scope>NUCLEOTIDE SEQUENCE [LARGE SCALE GENOMIC DNA]</scope>
    <source>
        <strain evidence="6">cv. Huhao1</strain>
        <tissue evidence="5">Leaf</tissue>
    </source>
</reference>
<sequence>MIVDAYKQISLDSENFAYVYKQIFFNRTTVAPLQRLKLEYMVLLKVYVASRKETLSIFFRQLHLRPSISVLTTHTNEVGGASGVIGAFPHIIQTEGFLSLYKGLVPSILSMHLQLCKGSLLWRIRQIKISLFKFTRRKAKNQVHESTRRRLNILEQLELRPVRTLLHGALDGACAEVATCPFEVVRRQLL</sequence>
<evidence type="ECO:0000313" key="6">
    <source>
        <dbReference type="Proteomes" id="UP000245207"/>
    </source>
</evidence>
<dbReference type="STRING" id="35608.A0A2U1QM83"/>
<dbReference type="PANTHER" id="PTHR24089">
    <property type="entry name" value="SOLUTE CARRIER FAMILY 25"/>
    <property type="match status" value="1"/>
</dbReference>
<gene>
    <name evidence="5" type="ORF">CTI12_AA012700</name>
</gene>
<evidence type="ECO:0000256" key="3">
    <source>
        <dbReference type="ARBA" id="ARBA00022737"/>
    </source>
</evidence>
<dbReference type="Pfam" id="PF00153">
    <property type="entry name" value="Mito_carr"/>
    <property type="match status" value="1"/>
</dbReference>
<dbReference type="Gene3D" id="1.50.40.10">
    <property type="entry name" value="Mitochondrial carrier domain"/>
    <property type="match status" value="1"/>
</dbReference>
<dbReference type="OrthoDB" id="270584at2759"/>
<dbReference type="GO" id="GO:0016020">
    <property type="term" value="C:membrane"/>
    <property type="evidence" value="ECO:0007669"/>
    <property type="project" value="UniProtKB-SubCell"/>
</dbReference>
<protein>
    <submittedName>
        <fullName evidence="5">Substrate carrier protein</fullName>
    </submittedName>
</protein>
<dbReference type="Proteomes" id="UP000245207">
    <property type="component" value="Unassembled WGS sequence"/>
</dbReference>
<keyword evidence="6" id="KW-1185">Reference proteome</keyword>
<proteinExistence type="predicted"/>
<keyword evidence="2" id="KW-0812">Transmembrane</keyword>
<accession>A0A2U1QM83</accession>
<organism evidence="5 6">
    <name type="scientific">Artemisia annua</name>
    <name type="common">Sweet wormwood</name>
    <dbReference type="NCBI Taxonomy" id="35608"/>
    <lineage>
        <taxon>Eukaryota</taxon>
        <taxon>Viridiplantae</taxon>
        <taxon>Streptophyta</taxon>
        <taxon>Embryophyta</taxon>
        <taxon>Tracheophyta</taxon>
        <taxon>Spermatophyta</taxon>
        <taxon>Magnoliopsida</taxon>
        <taxon>eudicotyledons</taxon>
        <taxon>Gunneridae</taxon>
        <taxon>Pentapetalae</taxon>
        <taxon>asterids</taxon>
        <taxon>campanulids</taxon>
        <taxon>Asterales</taxon>
        <taxon>Asteraceae</taxon>
        <taxon>Asteroideae</taxon>
        <taxon>Anthemideae</taxon>
        <taxon>Artemisiinae</taxon>
        <taxon>Artemisia</taxon>
    </lineage>
</organism>
<comment type="caution">
    <text evidence="5">The sequence shown here is derived from an EMBL/GenBank/DDBJ whole genome shotgun (WGS) entry which is preliminary data.</text>
</comment>
<dbReference type="SUPFAM" id="SSF103506">
    <property type="entry name" value="Mitochondrial carrier"/>
    <property type="match status" value="1"/>
</dbReference>
<keyword evidence="4" id="KW-0472">Membrane</keyword>
<evidence type="ECO:0000313" key="5">
    <source>
        <dbReference type="EMBL" id="PWA99103.1"/>
    </source>
</evidence>
<keyword evidence="3" id="KW-0677">Repeat</keyword>
<name>A0A2U1QM83_ARTAN</name>
<comment type="subcellular location">
    <subcellularLocation>
        <location evidence="1">Membrane</location>
        <topology evidence="1">Multi-pass membrane protein</topology>
    </subcellularLocation>
</comment>
<evidence type="ECO:0000256" key="4">
    <source>
        <dbReference type="ARBA" id="ARBA00023136"/>
    </source>
</evidence>
<dbReference type="InterPro" id="IPR018108">
    <property type="entry name" value="MCP_transmembrane"/>
</dbReference>
<dbReference type="AlphaFoldDB" id="A0A2U1QM83"/>
<evidence type="ECO:0000256" key="2">
    <source>
        <dbReference type="ARBA" id="ARBA00022692"/>
    </source>
</evidence>